<comment type="caution">
    <text evidence="1">The sequence shown here is derived from an EMBL/GenBank/DDBJ whole genome shotgun (WGS) entry which is preliminary data.</text>
</comment>
<name>A0A419V041_9BACL</name>
<dbReference type="EMBL" id="RAPK01000010">
    <property type="protein sequence ID" value="RKD71314.1"/>
    <property type="molecule type" value="Genomic_DNA"/>
</dbReference>
<sequence>MDSVMMKGYRLRKDGSYPMIVSNKAIIPHAKHYEFDEVLIAVSREDLEHLQFSMERDNFFKKQSRTYLSL</sequence>
<accession>A0A419V041</accession>
<evidence type="ECO:0000313" key="1">
    <source>
        <dbReference type="EMBL" id="RKD71314.1"/>
    </source>
</evidence>
<organism evidence="1 2">
    <name type="scientific">Sinobaca qinghaiensis</name>
    <dbReference type="NCBI Taxonomy" id="342944"/>
    <lineage>
        <taxon>Bacteria</taxon>
        <taxon>Bacillati</taxon>
        <taxon>Bacillota</taxon>
        <taxon>Bacilli</taxon>
        <taxon>Bacillales</taxon>
        <taxon>Sporolactobacillaceae</taxon>
        <taxon>Sinobaca</taxon>
    </lineage>
</organism>
<evidence type="ECO:0000313" key="2">
    <source>
        <dbReference type="Proteomes" id="UP000285120"/>
    </source>
</evidence>
<gene>
    <name evidence="1" type="ORF">ATL39_2710</name>
</gene>
<proteinExistence type="predicted"/>
<keyword evidence="2" id="KW-1185">Reference proteome</keyword>
<dbReference type="AlphaFoldDB" id="A0A419V041"/>
<protein>
    <submittedName>
        <fullName evidence="1">Uncharacterized protein</fullName>
    </submittedName>
</protein>
<dbReference type="Proteomes" id="UP000285120">
    <property type="component" value="Unassembled WGS sequence"/>
</dbReference>
<dbReference type="RefSeq" id="WP_120193854.1">
    <property type="nucleotide sequence ID" value="NZ_RAPK01000010.1"/>
</dbReference>
<reference evidence="1 2" key="1">
    <citation type="submission" date="2018-09" db="EMBL/GenBank/DDBJ databases">
        <title>Genomic Encyclopedia of Archaeal and Bacterial Type Strains, Phase II (KMG-II): from individual species to whole genera.</title>
        <authorList>
            <person name="Goeker M."/>
        </authorList>
    </citation>
    <scope>NUCLEOTIDE SEQUENCE [LARGE SCALE GENOMIC DNA]</scope>
    <source>
        <strain evidence="1 2">DSM 17008</strain>
    </source>
</reference>